<name>A0AAV4QI31_CAEEX</name>
<keyword evidence="2" id="KW-1185">Reference proteome</keyword>
<accession>A0AAV4QI31</accession>
<evidence type="ECO:0000313" key="1">
    <source>
        <dbReference type="EMBL" id="GIY08962.1"/>
    </source>
</evidence>
<dbReference type="AlphaFoldDB" id="A0AAV4QI31"/>
<reference evidence="1 2" key="1">
    <citation type="submission" date="2021-06" db="EMBL/GenBank/DDBJ databases">
        <title>Caerostris extrusa draft genome.</title>
        <authorList>
            <person name="Kono N."/>
            <person name="Arakawa K."/>
        </authorList>
    </citation>
    <scope>NUCLEOTIDE SEQUENCE [LARGE SCALE GENOMIC DNA]</scope>
</reference>
<evidence type="ECO:0000313" key="2">
    <source>
        <dbReference type="Proteomes" id="UP001054945"/>
    </source>
</evidence>
<dbReference type="EMBL" id="BPLR01006318">
    <property type="protein sequence ID" value="GIY08962.1"/>
    <property type="molecule type" value="Genomic_DNA"/>
</dbReference>
<comment type="caution">
    <text evidence="1">The sequence shown here is derived from an EMBL/GenBank/DDBJ whole genome shotgun (WGS) entry which is preliminary data.</text>
</comment>
<proteinExistence type="predicted"/>
<organism evidence="1 2">
    <name type="scientific">Caerostris extrusa</name>
    <name type="common">Bark spider</name>
    <name type="synonym">Caerostris bankana</name>
    <dbReference type="NCBI Taxonomy" id="172846"/>
    <lineage>
        <taxon>Eukaryota</taxon>
        <taxon>Metazoa</taxon>
        <taxon>Ecdysozoa</taxon>
        <taxon>Arthropoda</taxon>
        <taxon>Chelicerata</taxon>
        <taxon>Arachnida</taxon>
        <taxon>Araneae</taxon>
        <taxon>Araneomorphae</taxon>
        <taxon>Entelegynae</taxon>
        <taxon>Araneoidea</taxon>
        <taxon>Araneidae</taxon>
        <taxon>Caerostris</taxon>
    </lineage>
</organism>
<gene>
    <name evidence="1" type="ORF">CEXT_407831</name>
</gene>
<dbReference type="Proteomes" id="UP001054945">
    <property type="component" value="Unassembled WGS sequence"/>
</dbReference>
<sequence length="131" mass="14760">MNNESSAAWKSGYATIYCLCPTFKNGPVNWIWRHALKQVRGLNFEIIPVSCVHRILSKEHSPPHSLPRTKEMGQRTSLEALIICSVFGVDCTANEAVVCQSQKKGIKQRILTEICLQGVAASAVHRFWFFQ</sequence>
<protein>
    <submittedName>
        <fullName evidence="1">Uncharacterized protein</fullName>
    </submittedName>
</protein>